<evidence type="ECO:0000256" key="1">
    <source>
        <dbReference type="SAM" id="SignalP"/>
    </source>
</evidence>
<dbReference type="InterPro" id="IPR010583">
    <property type="entry name" value="MipA"/>
</dbReference>
<accession>A0A6A7N8K4</accession>
<dbReference type="Proteomes" id="UP000440498">
    <property type="component" value="Unassembled WGS sequence"/>
</dbReference>
<dbReference type="Pfam" id="PF06629">
    <property type="entry name" value="MipA"/>
    <property type="match status" value="1"/>
</dbReference>
<protein>
    <recommendedName>
        <fullName evidence="4">MipA/OmpV family protein</fullName>
    </recommendedName>
</protein>
<feature type="signal peptide" evidence="1">
    <location>
        <begin position="1"/>
        <end position="19"/>
    </location>
</feature>
<sequence length="254" mass="27458">MNKLSPLFLLLAACGPVLAENTTELMMPDGSKDMYVGVAFTTRTAVAEGETRPVILRPLLQVQWSNGVFVSANGVLGMNVSEKVGVEYGPQVFASNNRHPADSWRLRGTHAINGTPDAGIFFNYYLGDATRLTSNLMYDTSAHGLRSYVGIQKTLHELAPHHTVTLSAGASLASDPVMRELYEVSTATGGVRDYRPSAGVMALNASVNWNWALSSKWLINSSVTGTRLGSGPAGAPFVERRNFITWSSGLAYRF</sequence>
<feature type="chain" id="PRO_5025431151" description="MipA/OmpV family protein" evidence="1">
    <location>
        <begin position="20"/>
        <end position="254"/>
    </location>
</feature>
<evidence type="ECO:0000313" key="3">
    <source>
        <dbReference type="Proteomes" id="UP000440498"/>
    </source>
</evidence>
<evidence type="ECO:0000313" key="2">
    <source>
        <dbReference type="EMBL" id="MQA41168.1"/>
    </source>
</evidence>
<dbReference type="RefSeq" id="WP_152840441.1">
    <property type="nucleotide sequence ID" value="NZ_WHUG01000011.1"/>
</dbReference>
<dbReference type="EMBL" id="WHUG01000011">
    <property type="protein sequence ID" value="MQA41168.1"/>
    <property type="molecule type" value="Genomic_DNA"/>
</dbReference>
<organism evidence="2 3">
    <name type="scientific">Rugamonas aquatica</name>
    <dbReference type="NCBI Taxonomy" id="2743357"/>
    <lineage>
        <taxon>Bacteria</taxon>
        <taxon>Pseudomonadati</taxon>
        <taxon>Pseudomonadota</taxon>
        <taxon>Betaproteobacteria</taxon>
        <taxon>Burkholderiales</taxon>
        <taxon>Oxalobacteraceae</taxon>
        <taxon>Telluria group</taxon>
        <taxon>Rugamonas</taxon>
    </lineage>
</organism>
<proteinExistence type="predicted"/>
<keyword evidence="3" id="KW-1185">Reference proteome</keyword>
<dbReference type="AlphaFoldDB" id="A0A6A7N8K4"/>
<name>A0A6A7N8K4_9BURK</name>
<gene>
    <name evidence="2" type="ORF">GEV02_23780</name>
</gene>
<keyword evidence="1" id="KW-0732">Signal</keyword>
<evidence type="ECO:0008006" key="4">
    <source>
        <dbReference type="Google" id="ProtNLM"/>
    </source>
</evidence>
<reference evidence="2 3" key="1">
    <citation type="submission" date="2019-10" db="EMBL/GenBank/DDBJ databases">
        <title>Two novel species isolated from a subtropical stream in China.</title>
        <authorList>
            <person name="Lu H."/>
        </authorList>
    </citation>
    <scope>NUCLEOTIDE SEQUENCE [LARGE SCALE GENOMIC DNA]</scope>
    <source>
        <strain evidence="2 3">FT29W</strain>
    </source>
</reference>
<comment type="caution">
    <text evidence="2">The sequence shown here is derived from an EMBL/GenBank/DDBJ whole genome shotgun (WGS) entry which is preliminary data.</text>
</comment>